<dbReference type="SUPFAM" id="SSF48613">
    <property type="entry name" value="Heme oxygenase-like"/>
    <property type="match status" value="1"/>
</dbReference>
<dbReference type="STRING" id="177413.SAMN05660859_3514"/>
<organism evidence="3 4">
    <name type="scientific">Ancylobacter rudongensis</name>
    <dbReference type="NCBI Taxonomy" id="177413"/>
    <lineage>
        <taxon>Bacteria</taxon>
        <taxon>Pseudomonadati</taxon>
        <taxon>Pseudomonadota</taxon>
        <taxon>Alphaproteobacteria</taxon>
        <taxon>Hyphomicrobiales</taxon>
        <taxon>Xanthobacteraceae</taxon>
        <taxon>Ancylobacter</taxon>
    </lineage>
</organism>
<dbReference type="Proteomes" id="UP000198889">
    <property type="component" value="Unassembled WGS sequence"/>
</dbReference>
<proteinExistence type="inferred from homology"/>
<keyword evidence="4" id="KW-1185">Reference proteome</keyword>
<dbReference type="RefSeq" id="WP_091442230.1">
    <property type="nucleotide sequence ID" value="NZ_FMTP01000006.1"/>
</dbReference>
<dbReference type="InterPro" id="IPR016084">
    <property type="entry name" value="Haem_Oase-like_multi-hlx"/>
</dbReference>
<dbReference type="GO" id="GO:0005829">
    <property type="term" value="C:cytosol"/>
    <property type="evidence" value="ECO:0007669"/>
    <property type="project" value="TreeGrafter"/>
</dbReference>
<comment type="function">
    <text evidence="1">Catalyzes an amino-pyrimidine hydrolysis reaction at the C5' of the pyrimidine moiety of thiamine compounds, a reaction that is part of a thiamine salvage pathway.</text>
</comment>
<comment type="similarity">
    <text evidence="1">Belongs to the TenA family.</text>
</comment>
<dbReference type="InterPro" id="IPR004305">
    <property type="entry name" value="Thiaminase-2/PQQC"/>
</dbReference>
<evidence type="ECO:0000259" key="2">
    <source>
        <dbReference type="Pfam" id="PF03070"/>
    </source>
</evidence>
<dbReference type="EMBL" id="FMTP01000006">
    <property type="protein sequence ID" value="SCW89575.1"/>
    <property type="molecule type" value="Genomic_DNA"/>
</dbReference>
<reference evidence="4" key="1">
    <citation type="submission" date="2016-10" db="EMBL/GenBank/DDBJ databases">
        <authorList>
            <person name="Varghese N."/>
            <person name="Submissions S."/>
        </authorList>
    </citation>
    <scope>NUCLEOTIDE SEQUENCE [LARGE SCALE GENOMIC DNA]</scope>
    <source>
        <strain evidence="4">CGMCC 1.1761</strain>
    </source>
</reference>
<feature type="domain" description="Thiaminase-2/PQQC" evidence="2">
    <location>
        <begin position="31"/>
        <end position="223"/>
    </location>
</feature>
<evidence type="ECO:0000313" key="3">
    <source>
        <dbReference type="EMBL" id="SCW89575.1"/>
    </source>
</evidence>
<evidence type="ECO:0000313" key="4">
    <source>
        <dbReference type="Proteomes" id="UP000198889"/>
    </source>
</evidence>
<comment type="pathway">
    <text evidence="1">Cofactor biosynthesis; thiamine diphosphate biosynthesis.</text>
</comment>
<keyword evidence="1" id="KW-0378">Hydrolase</keyword>
<protein>
    <recommendedName>
        <fullName evidence="1">Aminopyrimidine aminohydrolase</fullName>
        <ecNumber evidence="1">3.5.99.2</ecNumber>
    </recommendedName>
</protein>
<dbReference type="GO" id="GO:0009229">
    <property type="term" value="P:thiamine diphosphate biosynthetic process"/>
    <property type="evidence" value="ECO:0007669"/>
    <property type="project" value="UniProtKB-UniPathway"/>
</dbReference>
<name>A0A1G4U9F3_9HYPH</name>
<dbReference type="InterPro" id="IPR027574">
    <property type="entry name" value="Thiaminase_II"/>
</dbReference>
<dbReference type="GO" id="GO:0050334">
    <property type="term" value="F:thiaminase activity"/>
    <property type="evidence" value="ECO:0007669"/>
    <property type="project" value="UniProtKB-EC"/>
</dbReference>
<evidence type="ECO:0000256" key="1">
    <source>
        <dbReference type="RuleBase" id="RU363093"/>
    </source>
</evidence>
<accession>A0A1G4U9F3</accession>
<dbReference type="CDD" id="cd19365">
    <property type="entry name" value="TenA_C-like"/>
    <property type="match status" value="1"/>
</dbReference>
<comment type="catalytic activity">
    <reaction evidence="1">
        <text>4-amino-5-aminomethyl-2-methylpyrimidine + H2O = 4-amino-5-hydroxymethyl-2-methylpyrimidine + NH4(+)</text>
        <dbReference type="Rhea" id="RHEA:31799"/>
        <dbReference type="ChEBI" id="CHEBI:15377"/>
        <dbReference type="ChEBI" id="CHEBI:16892"/>
        <dbReference type="ChEBI" id="CHEBI:28938"/>
        <dbReference type="ChEBI" id="CHEBI:63416"/>
        <dbReference type="EC" id="3.5.99.2"/>
    </reaction>
</comment>
<dbReference type="GO" id="GO:0009228">
    <property type="term" value="P:thiamine biosynthetic process"/>
    <property type="evidence" value="ECO:0007669"/>
    <property type="project" value="UniProtKB-KW"/>
</dbReference>
<dbReference type="NCBIfam" id="TIGR04306">
    <property type="entry name" value="salvage_TenA"/>
    <property type="match status" value="1"/>
</dbReference>
<gene>
    <name evidence="3" type="ORF">SAMN05660859_3514</name>
</gene>
<dbReference type="PANTHER" id="PTHR43198">
    <property type="entry name" value="BIFUNCTIONAL TH2 PROTEIN"/>
    <property type="match status" value="1"/>
</dbReference>
<dbReference type="EC" id="3.5.99.2" evidence="1"/>
<dbReference type="UniPathway" id="UPA00060"/>
<keyword evidence="1" id="KW-0784">Thiamine biosynthesis</keyword>
<dbReference type="Gene3D" id="1.20.910.10">
    <property type="entry name" value="Heme oxygenase-like"/>
    <property type="match status" value="1"/>
</dbReference>
<dbReference type="AlphaFoldDB" id="A0A1G4U9F3"/>
<dbReference type="Pfam" id="PF03070">
    <property type="entry name" value="TENA_THI-4"/>
    <property type="match status" value="1"/>
</dbReference>
<dbReference type="PANTHER" id="PTHR43198:SF2">
    <property type="entry name" value="SI:CH1073-67J19.1-RELATED"/>
    <property type="match status" value="1"/>
</dbReference>
<comment type="catalytic activity">
    <reaction evidence="1">
        <text>thiamine + H2O = 5-(2-hydroxyethyl)-4-methylthiazole + 4-amino-5-hydroxymethyl-2-methylpyrimidine + H(+)</text>
        <dbReference type="Rhea" id="RHEA:17509"/>
        <dbReference type="ChEBI" id="CHEBI:15377"/>
        <dbReference type="ChEBI" id="CHEBI:15378"/>
        <dbReference type="ChEBI" id="CHEBI:16892"/>
        <dbReference type="ChEBI" id="CHEBI:17957"/>
        <dbReference type="ChEBI" id="CHEBI:18385"/>
        <dbReference type="EC" id="3.5.99.2"/>
    </reaction>
</comment>
<sequence>MSDGSTLGAHSFSAHAWGRNLPTYEAIRTMPFNAALADGTLSLERFRHYMLQDAHYLIAFGRALAIAAAKADDTDGLVQFAEAAKVAVVVERSLHADFFESFGIDADAFERTPMSPVCHHYSSFLIATAYSEPYPVALAALLPCFWIYAEVGRDILGRAVRPNPYDAWIDTYAGEEFHEAVQAVIATTDRAAMGASPAVLARMHAAYKRATELEWMFWDSAWRLADWPV</sequence>
<dbReference type="InterPro" id="IPR050967">
    <property type="entry name" value="Thiamine_Salvage_TenA"/>
</dbReference>